<keyword evidence="3" id="KW-1185">Reference proteome</keyword>
<dbReference type="EMBL" id="CP102381">
    <property type="protein sequence ID" value="WEJ63768.1"/>
    <property type="molecule type" value="Genomic_DNA"/>
</dbReference>
<dbReference type="SUPFAM" id="SSF56281">
    <property type="entry name" value="Metallo-hydrolase/oxidoreductase"/>
    <property type="match status" value="1"/>
</dbReference>
<name>A0ABY8CHY6_9GAMM</name>
<accession>A0ABY8CHY6</accession>
<sequence>MVVIGSGAGASYIYDGLTSSSFMLLKSGEPFCLIDLGLGVGRQVIERFGQFPRNIVITHNHSDHAGDLAVVLRVELAKECKSKVIAATAVTERLKQHRIAEHLEQMNAEALADWVAVDENEKTDIGFGLTIQFYQGVHSELSYGFVVRDENGHARLSYTGDSKFETDLYQNLSEADVFIMDARPKANPWHANFIEVKEWLTPNGYILGHGLTKEQAMTEYASLPLLLSNQQIKF</sequence>
<organism evidence="2 3">
    <name type="scientific">Thiomicrorhabdus lithotrophica</name>
    <dbReference type="NCBI Taxonomy" id="2949997"/>
    <lineage>
        <taxon>Bacteria</taxon>
        <taxon>Pseudomonadati</taxon>
        <taxon>Pseudomonadota</taxon>
        <taxon>Gammaproteobacteria</taxon>
        <taxon>Thiotrichales</taxon>
        <taxon>Piscirickettsiaceae</taxon>
        <taxon>Thiomicrorhabdus</taxon>
    </lineage>
</organism>
<dbReference type="InterPro" id="IPR001279">
    <property type="entry name" value="Metallo-B-lactamas"/>
</dbReference>
<evidence type="ECO:0000313" key="2">
    <source>
        <dbReference type="EMBL" id="WEJ63768.1"/>
    </source>
</evidence>
<evidence type="ECO:0000259" key="1">
    <source>
        <dbReference type="SMART" id="SM00849"/>
    </source>
</evidence>
<dbReference type="Pfam" id="PF23023">
    <property type="entry name" value="Anti-Pycsar_Apyc1"/>
    <property type="match status" value="1"/>
</dbReference>
<dbReference type="Proteomes" id="UP001222275">
    <property type="component" value="Chromosome"/>
</dbReference>
<proteinExistence type="predicted"/>
<evidence type="ECO:0000313" key="3">
    <source>
        <dbReference type="Proteomes" id="UP001222275"/>
    </source>
</evidence>
<feature type="domain" description="Metallo-beta-lactamase" evidence="1">
    <location>
        <begin position="19"/>
        <end position="209"/>
    </location>
</feature>
<dbReference type="InterPro" id="IPR036866">
    <property type="entry name" value="RibonucZ/Hydroxyglut_hydro"/>
</dbReference>
<dbReference type="SMART" id="SM00849">
    <property type="entry name" value="Lactamase_B"/>
    <property type="match status" value="1"/>
</dbReference>
<dbReference type="Gene3D" id="3.60.15.10">
    <property type="entry name" value="Ribonuclease Z/Hydroxyacylglutathione hydrolase-like"/>
    <property type="match status" value="1"/>
</dbReference>
<reference evidence="2 3" key="1">
    <citation type="submission" date="2022-06" db="EMBL/GenBank/DDBJ databases">
        <title>Thiomicrohabdus sp. nov, an obligately chemolithoautotrophic, sulfur-oxidizing bacterium isolated from beach of Guanyin Mountain. Amoy.</title>
        <authorList>
            <person name="Zhu H."/>
        </authorList>
    </citation>
    <scope>NUCLEOTIDE SEQUENCE [LARGE SCALE GENOMIC DNA]</scope>
    <source>
        <strain evidence="2 3">XGS-01</strain>
    </source>
</reference>
<gene>
    <name evidence="2" type="ORF">NR989_06350</name>
</gene>
<protein>
    <submittedName>
        <fullName evidence="2">MBL fold metallo-hydrolase</fullName>
    </submittedName>
</protein>